<name>A0AAX4IEG6_9PEZI</name>
<dbReference type="EMBL" id="CP137308">
    <property type="protein sequence ID" value="WQF81416.1"/>
    <property type="molecule type" value="Genomic_DNA"/>
</dbReference>
<evidence type="ECO:0000313" key="1">
    <source>
        <dbReference type="EMBL" id="WQF81416.1"/>
    </source>
</evidence>
<protein>
    <submittedName>
        <fullName evidence="1">Uncharacterized protein</fullName>
    </submittedName>
</protein>
<proteinExistence type="predicted"/>
<evidence type="ECO:0000313" key="2">
    <source>
        <dbReference type="Proteomes" id="UP001322277"/>
    </source>
</evidence>
<dbReference type="AlphaFoldDB" id="A0AAX4IEG6"/>
<keyword evidence="2" id="KW-1185">Reference proteome</keyword>
<dbReference type="RefSeq" id="XP_062778640.1">
    <property type="nucleotide sequence ID" value="XM_062922589.1"/>
</dbReference>
<sequence length="102" mass="11821">MLPCPLHLPFQLTEIPTTTRSTDDADWRCTLCSLFDQDQPRRSGSFPNKVGCDIVSILHLFVCVSAGSWWHTRMRFFRCPRLPQLHNAPCPAHDMQRLQRRG</sequence>
<organism evidence="1 2">
    <name type="scientific">Colletotrichum destructivum</name>
    <dbReference type="NCBI Taxonomy" id="34406"/>
    <lineage>
        <taxon>Eukaryota</taxon>
        <taxon>Fungi</taxon>
        <taxon>Dikarya</taxon>
        <taxon>Ascomycota</taxon>
        <taxon>Pezizomycotina</taxon>
        <taxon>Sordariomycetes</taxon>
        <taxon>Hypocreomycetidae</taxon>
        <taxon>Glomerellales</taxon>
        <taxon>Glomerellaceae</taxon>
        <taxon>Colletotrichum</taxon>
        <taxon>Colletotrichum destructivum species complex</taxon>
    </lineage>
</organism>
<gene>
    <name evidence="1" type="ORF">CDEST_06430</name>
</gene>
<dbReference type="KEGG" id="cdet:87942933"/>
<dbReference type="Proteomes" id="UP001322277">
    <property type="component" value="Chromosome 4"/>
</dbReference>
<accession>A0AAX4IEG6</accession>
<dbReference type="GeneID" id="87942933"/>
<reference evidence="2" key="1">
    <citation type="journal article" date="2023" name="bioRxiv">
        <title>Complete genome of the Medicago anthracnose fungus, Colletotrichum destructivum, reveals a mini-chromosome-like region within a core chromosome.</title>
        <authorList>
            <person name="Lapalu N."/>
            <person name="Simon A."/>
            <person name="Lu A."/>
            <person name="Plaumann P.-L."/>
            <person name="Amselem J."/>
            <person name="Pigne S."/>
            <person name="Auger A."/>
            <person name="Koch C."/>
            <person name="Dallery J.-F."/>
            <person name="O'Connell R.J."/>
        </authorList>
    </citation>
    <scope>NUCLEOTIDE SEQUENCE [LARGE SCALE GENOMIC DNA]</scope>
    <source>
        <strain evidence="2">CBS 520.97</strain>
    </source>
</reference>